<dbReference type="PATRIC" id="fig|580047.4.peg.479"/>
<feature type="site" description="Plays an important role in substrate specificity" evidence="8">
    <location>
        <position position="298"/>
    </location>
</feature>
<name>G4NNH5_CHLT4</name>
<dbReference type="UniPathway" id="UPA00288">
    <property type="reaction ID" value="UER01023"/>
</dbReference>
<comment type="caution">
    <text evidence="8">Lacks conserved residue(s) required for the propagation of feature annotation.</text>
</comment>
<evidence type="ECO:0000256" key="5">
    <source>
        <dbReference type="ARBA" id="ARBA00022605"/>
    </source>
</evidence>
<feature type="domain" description="Serine hydroxymethyltransferase-like" evidence="10">
    <location>
        <begin position="49"/>
        <end position="146"/>
    </location>
</feature>
<keyword evidence="7 8" id="KW-0663">Pyridoxal phosphate</keyword>
<dbReference type="NCBIfam" id="NF010094">
    <property type="entry name" value="PRK13580.1"/>
    <property type="match status" value="1"/>
</dbReference>
<dbReference type="HAMAP" id="MF_00051">
    <property type="entry name" value="SHMT"/>
    <property type="match status" value="1"/>
</dbReference>
<dbReference type="SUPFAM" id="SSF53383">
    <property type="entry name" value="PLP-dependent transferases"/>
    <property type="match status" value="1"/>
</dbReference>
<keyword evidence="11" id="KW-0489">Methyltransferase</keyword>
<dbReference type="PIRSF" id="PIRSF000412">
    <property type="entry name" value="SHMT"/>
    <property type="match status" value="1"/>
</dbReference>
<keyword evidence="6 8" id="KW-0808">Transferase</keyword>
<evidence type="ECO:0000256" key="6">
    <source>
        <dbReference type="ARBA" id="ARBA00022679"/>
    </source>
</evidence>
<dbReference type="GO" id="GO:0019264">
    <property type="term" value="P:glycine biosynthetic process from serine"/>
    <property type="evidence" value="ECO:0007669"/>
    <property type="project" value="UniProtKB-UniRule"/>
</dbReference>
<comment type="pathway">
    <text evidence="8">One-carbon metabolism; tetrahydrofolate interconversion.</text>
</comment>
<feature type="binding site" evidence="8">
    <location>
        <begin position="190"/>
        <end position="192"/>
    </location>
    <ligand>
        <name>(6S)-5,6,7,8-tetrahydrofolate</name>
        <dbReference type="ChEBI" id="CHEBI:57453"/>
    </ligand>
</feature>
<dbReference type="Proteomes" id="UP000009287">
    <property type="component" value="Chromosome"/>
</dbReference>
<keyword evidence="3 8" id="KW-0963">Cytoplasm</keyword>
<dbReference type="EC" id="2.1.2.1" evidence="8"/>
<evidence type="ECO:0000313" key="12">
    <source>
        <dbReference type="Proteomes" id="UP000009287"/>
    </source>
</evidence>
<comment type="catalytic activity">
    <reaction evidence="8">
        <text>(6R)-5,10-methylene-5,6,7,8-tetrahydrofolate + glycine + H2O = (6S)-5,6,7,8-tetrahydrofolate + L-serine</text>
        <dbReference type="Rhea" id="RHEA:15481"/>
        <dbReference type="ChEBI" id="CHEBI:15377"/>
        <dbReference type="ChEBI" id="CHEBI:15636"/>
        <dbReference type="ChEBI" id="CHEBI:33384"/>
        <dbReference type="ChEBI" id="CHEBI:57305"/>
        <dbReference type="ChEBI" id="CHEBI:57453"/>
        <dbReference type="EC" id="2.1.2.1"/>
    </reaction>
</comment>
<evidence type="ECO:0000256" key="3">
    <source>
        <dbReference type="ARBA" id="ARBA00022490"/>
    </source>
</evidence>
<gene>
    <name evidence="8" type="primary">glyA</name>
    <name evidence="11" type="ordered locus">CTO_0472</name>
</gene>
<evidence type="ECO:0000256" key="2">
    <source>
        <dbReference type="ARBA" id="ARBA00006376"/>
    </source>
</evidence>
<dbReference type="KEGG" id="cra:CTO_0472"/>
<organism evidence="11 12">
    <name type="scientific">Chlamydia trachomatis serovar A (strain A2497)</name>
    <dbReference type="NCBI Taxonomy" id="580047"/>
    <lineage>
        <taxon>Bacteria</taxon>
        <taxon>Pseudomonadati</taxon>
        <taxon>Chlamydiota</taxon>
        <taxon>Chlamydiia</taxon>
        <taxon>Chlamydiales</taxon>
        <taxon>Chlamydiaceae</taxon>
        <taxon>Chlamydia/Chlamydophila group</taxon>
        <taxon>Chlamydia</taxon>
    </lineage>
</organism>
<sequence length="507" mass="55186">MQGLISGGGNMASLLDRYLRNISDKSQQNLASVAYLASLDHLLHAFPSIGQSIVQELKSQRSRLKMIASENFSSLSVQLAMGNLLTDKYCEGSPFKRFYSCCENVDAIEWECAETAKELFGAESAFVQPHSGADANLLAIMSIITQKIQSPAVQRLGYKTINDLPEQEYEALKAEMAQHKCLGPSLNSGGHLTHGTVRMNIMSKLMHCLPYEVNLDTELFDYDEIAKIAKEHKPTVLIAGYSSYSRRLNFATLKQIAEDCGAVLWVDMAHFAGLVAGGVFVGEENPMPYADIVTTTTHKTLRGPRGGLVLAKKEYANTLNKACPLMMGGPLPHVIAAKAIALKEAMTINFRKYAHKVVENARTLAEVFQRNGLRLLTGGTDNHMLIIDLTSLGVPGRIAEDMLTSVGIAVNRNTIPSDASGQWKTSGIRLGTPALTTLGMGSAEMEEVANIIVKVLRNITVRSNAESGSSKSEGELSEGIAQEARQRVADLLGRFPLYPEIDLETLV</sequence>
<dbReference type="PANTHER" id="PTHR11680:SF35">
    <property type="entry name" value="SERINE HYDROXYMETHYLTRANSFERASE 1"/>
    <property type="match status" value="1"/>
</dbReference>
<feature type="modified residue" description="N6-(pyridoxal phosphate)lysine" evidence="8 9">
    <location>
        <position position="299"/>
    </location>
</feature>
<dbReference type="InterPro" id="IPR001085">
    <property type="entry name" value="Ser_HO-MeTrfase"/>
</dbReference>
<dbReference type="Gene3D" id="3.90.1150.10">
    <property type="entry name" value="Aspartate Aminotransferase, domain 1"/>
    <property type="match status" value="2"/>
</dbReference>
<dbReference type="PANTHER" id="PTHR11680">
    <property type="entry name" value="SERINE HYDROXYMETHYLTRANSFERASE"/>
    <property type="match status" value="1"/>
</dbReference>
<comment type="function">
    <text evidence="8">Catalyzes the reversible interconversion of serine and glycine with tetrahydrofolate (THF) serving as the one-carbon carrier. This reaction serves as the major source of one-carbon groups required for the biosynthesis of purines, thymidylate, methionine, and other important biomolecules. Also exhibits THF-independent aldolase activity toward beta-hydroxyamino acids, producing glycine and aldehydes, via a retro-aldol mechanism.</text>
</comment>
<dbReference type="GO" id="GO:0030170">
    <property type="term" value="F:pyridoxal phosphate binding"/>
    <property type="evidence" value="ECO:0007669"/>
    <property type="project" value="UniProtKB-UniRule"/>
</dbReference>
<keyword evidence="5 8" id="KW-0028">Amino-acid biosynthesis</keyword>
<dbReference type="PROSITE" id="PS00096">
    <property type="entry name" value="SHMT"/>
    <property type="match status" value="1"/>
</dbReference>
<dbReference type="NCBIfam" id="NF000586">
    <property type="entry name" value="PRK00011.1"/>
    <property type="match status" value="1"/>
</dbReference>
<evidence type="ECO:0000256" key="1">
    <source>
        <dbReference type="ARBA" id="ARBA00001933"/>
    </source>
</evidence>
<dbReference type="GO" id="GO:0035999">
    <property type="term" value="P:tetrahydrofolate interconversion"/>
    <property type="evidence" value="ECO:0007669"/>
    <property type="project" value="UniProtKB-UniRule"/>
</dbReference>
<dbReference type="InterPro" id="IPR015421">
    <property type="entry name" value="PyrdxlP-dep_Trfase_major"/>
</dbReference>
<evidence type="ECO:0000256" key="4">
    <source>
        <dbReference type="ARBA" id="ARBA00022563"/>
    </source>
</evidence>
<evidence type="ECO:0000256" key="8">
    <source>
        <dbReference type="HAMAP-Rule" id="MF_00051"/>
    </source>
</evidence>
<dbReference type="EMBL" id="CP002401">
    <property type="protein sequence ID" value="AEP35288.1"/>
    <property type="molecule type" value="Genomic_DNA"/>
</dbReference>
<dbReference type="InterPro" id="IPR015422">
    <property type="entry name" value="PyrdxlP-dep_Trfase_small"/>
</dbReference>
<feature type="binding site" evidence="8">
    <location>
        <position position="186"/>
    </location>
    <ligand>
        <name>(6S)-5,6,7,8-tetrahydrofolate</name>
        <dbReference type="ChEBI" id="CHEBI:57453"/>
    </ligand>
</feature>
<dbReference type="UniPathway" id="UPA00193"/>
<accession>G4NNH5</accession>
<proteinExistence type="inferred from homology"/>
<dbReference type="Gene3D" id="3.40.640.10">
    <property type="entry name" value="Type I PLP-dependent aspartate aminotransferase-like (Major domain)"/>
    <property type="match status" value="2"/>
</dbReference>
<feature type="domain" description="Serine hydroxymethyltransferase-like" evidence="10">
    <location>
        <begin position="178"/>
        <end position="452"/>
    </location>
</feature>
<evidence type="ECO:0000256" key="9">
    <source>
        <dbReference type="PIRSR" id="PIRSR000412-50"/>
    </source>
</evidence>
<reference evidence="11 12" key="1">
    <citation type="journal article" date="2011" name="J. Exp. Med.">
        <title>A live-attenuated chlamydial vaccine protects against trachoma in nonhuman primates.</title>
        <authorList>
            <person name="Kari L."/>
            <person name="Whitmire W.M."/>
            <person name="Olivares-Zavaleta N."/>
            <person name="Goheen M.M."/>
            <person name="Taylor L.D."/>
            <person name="Carlson J.H."/>
            <person name="Sturdevant G.L."/>
            <person name="Lu C."/>
            <person name="Bakios L.E."/>
            <person name="Randall L.B."/>
            <person name="Parnell M.J."/>
            <person name="Zhong G."/>
            <person name="Caldwell H.D."/>
        </authorList>
    </citation>
    <scope>NUCLEOTIDE SEQUENCE [LARGE SCALE GENOMIC DNA]</scope>
    <source>
        <strain evidence="11 12">A2497</strain>
    </source>
</reference>
<evidence type="ECO:0000313" key="11">
    <source>
        <dbReference type="EMBL" id="AEP35288.1"/>
    </source>
</evidence>
<dbReference type="Pfam" id="PF00464">
    <property type="entry name" value="SHMT"/>
    <property type="match status" value="2"/>
</dbReference>
<dbReference type="InterPro" id="IPR015424">
    <property type="entry name" value="PyrdxlP-dep_Trfase"/>
</dbReference>
<comment type="subcellular location">
    <subcellularLocation>
        <location evidence="8">Cytoplasm</location>
    </subcellularLocation>
</comment>
<evidence type="ECO:0000256" key="7">
    <source>
        <dbReference type="ARBA" id="ARBA00022898"/>
    </source>
</evidence>
<dbReference type="InterPro" id="IPR039429">
    <property type="entry name" value="SHMT-like_dom"/>
</dbReference>
<dbReference type="GO" id="GO:0005829">
    <property type="term" value="C:cytosol"/>
    <property type="evidence" value="ECO:0007669"/>
    <property type="project" value="TreeGrafter"/>
</dbReference>
<dbReference type="InterPro" id="IPR019798">
    <property type="entry name" value="Ser_HO-MeTrfase_PLP_BS"/>
</dbReference>
<dbReference type="GO" id="GO:0008168">
    <property type="term" value="F:methyltransferase activity"/>
    <property type="evidence" value="ECO:0007669"/>
    <property type="project" value="UniProtKB-KW"/>
</dbReference>
<comment type="pathway">
    <text evidence="8">Amino-acid biosynthesis; glycine biosynthesis; glycine from L-serine: step 1/1.</text>
</comment>
<dbReference type="CDD" id="cd00378">
    <property type="entry name" value="SHMT"/>
    <property type="match status" value="1"/>
</dbReference>
<comment type="cofactor">
    <cofactor evidence="1 8 9">
        <name>pyridoxal 5'-phosphate</name>
        <dbReference type="ChEBI" id="CHEBI:597326"/>
    </cofactor>
</comment>
<dbReference type="InterPro" id="IPR049943">
    <property type="entry name" value="Ser_HO-MeTrfase-like"/>
</dbReference>
<keyword evidence="4 8" id="KW-0554">One-carbon metabolism</keyword>
<evidence type="ECO:0000259" key="10">
    <source>
        <dbReference type="Pfam" id="PF00464"/>
    </source>
</evidence>
<dbReference type="AlphaFoldDB" id="G4NNH5"/>
<comment type="similarity">
    <text evidence="2 8">Belongs to the SHMT family.</text>
</comment>
<protein>
    <recommendedName>
        <fullName evidence="8">Serine hydroxymethyltransferase</fullName>
        <shortName evidence="8">SHMT</shortName>
        <shortName evidence="8">Serine methylase</shortName>
        <ecNumber evidence="8">2.1.2.1</ecNumber>
    </recommendedName>
</protein>
<dbReference type="GO" id="GO:0032259">
    <property type="term" value="P:methylation"/>
    <property type="evidence" value="ECO:0007669"/>
    <property type="project" value="UniProtKB-KW"/>
</dbReference>
<dbReference type="GO" id="GO:0004372">
    <property type="term" value="F:glycine hydroxymethyltransferase activity"/>
    <property type="evidence" value="ECO:0007669"/>
    <property type="project" value="UniProtKB-UniRule"/>
</dbReference>
<dbReference type="FunFam" id="3.40.640.10:FF:000060">
    <property type="entry name" value="Serine hydroxymethyltransferase"/>
    <property type="match status" value="1"/>
</dbReference>
<comment type="subunit">
    <text evidence="8">Homodimer.</text>
</comment>